<name>A0A137NS92_CONC2</name>
<protein>
    <submittedName>
        <fullName evidence="2">Uncharacterized protein</fullName>
    </submittedName>
</protein>
<dbReference type="EMBL" id="KQ964847">
    <property type="protein sequence ID" value="KXN65606.1"/>
    <property type="molecule type" value="Genomic_DNA"/>
</dbReference>
<organism evidence="2 3">
    <name type="scientific">Conidiobolus coronatus (strain ATCC 28846 / CBS 209.66 / NRRL 28638)</name>
    <name type="common">Delacroixia coronata</name>
    <dbReference type="NCBI Taxonomy" id="796925"/>
    <lineage>
        <taxon>Eukaryota</taxon>
        <taxon>Fungi</taxon>
        <taxon>Fungi incertae sedis</taxon>
        <taxon>Zoopagomycota</taxon>
        <taxon>Entomophthoromycotina</taxon>
        <taxon>Entomophthoromycetes</taxon>
        <taxon>Entomophthorales</taxon>
        <taxon>Ancylistaceae</taxon>
        <taxon>Conidiobolus</taxon>
    </lineage>
</organism>
<dbReference type="Proteomes" id="UP000070444">
    <property type="component" value="Unassembled WGS sequence"/>
</dbReference>
<reference evidence="2 3" key="1">
    <citation type="journal article" date="2015" name="Genome Biol. Evol.">
        <title>Phylogenomic analyses indicate that early fungi evolved digesting cell walls of algal ancestors of land plants.</title>
        <authorList>
            <person name="Chang Y."/>
            <person name="Wang S."/>
            <person name="Sekimoto S."/>
            <person name="Aerts A.L."/>
            <person name="Choi C."/>
            <person name="Clum A."/>
            <person name="LaButti K.M."/>
            <person name="Lindquist E.A."/>
            <person name="Yee Ngan C."/>
            <person name="Ohm R.A."/>
            <person name="Salamov A.A."/>
            <person name="Grigoriev I.V."/>
            <person name="Spatafora J.W."/>
            <person name="Berbee M.L."/>
        </authorList>
    </citation>
    <scope>NUCLEOTIDE SEQUENCE [LARGE SCALE GENOMIC DNA]</scope>
    <source>
        <strain evidence="2 3">NRRL 28638</strain>
    </source>
</reference>
<proteinExistence type="predicted"/>
<feature type="compositionally biased region" description="Low complexity" evidence="1">
    <location>
        <begin position="1"/>
        <end position="22"/>
    </location>
</feature>
<sequence>MNSTPLATNVNNNNTSNNESNPSQPPKDCVCLQVESGANADNSGNTGEKANLTLAAMTNTNAVRK</sequence>
<feature type="region of interest" description="Disordered" evidence="1">
    <location>
        <begin position="1"/>
        <end position="28"/>
    </location>
</feature>
<evidence type="ECO:0000256" key="1">
    <source>
        <dbReference type="SAM" id="MobiDB-lite"/>
    </source>
</evidence>
<dbReference type="AlphaFoldDB" id="A0A137NS92"/>
<evidence type="ECO:0000313" key="2">
    <source>
        <dbReference type="EMBL" id="KXN65606.1"/>
    </source>
</evidence>
<evidence type="ECO:0000313" key="3">
    <source>
        <dbReference type="Proteomes" id="UP000070444"/>
    </source>
</evidence>
<gene>
    <name evidence="2" type="ORF">CONCODRAFT_12758</name>
</gene>
<keyword evidence="3" id="KW-1185">Reference proteome</keyword>
<accession>A0A137NS92</accession>